<dbReference type="EMBL" id="PDEM01000033">
    <property type="protein sequence ID" value="PHZ83284.1"/>
    <property type="molecule type" value="Genomic_DNA"/>
</dbReference>
<evidence type="ECO:0000313" key="2">
    <source>
        <dbReference type="Proteomes" id="UP000229730"/>
    </source>
</evidence>
<proteinExistence type="predicted"/>
<keyword evidence="2" id="KW-1185">Reference proteome</keyword>
<name>A0A2G4YLT6_9PROT</name>
<reference evidence="1 2" key="1">
    <citation type="submission" date="2017-10" db="EMBL/GenBank/DDBJ databases">
        <title>Frigbacter circumglobatus gen. nov. sp. nov., isolated from sediment cultured in situ.</title>
        <authorList>
            <person name="Zhao Z."/>
        </authorList>
    </citation>
    <scope>NUCLEOTIDE SEQUENCE [LARGE SCALE GENOMIC DNA]</scope>
    <source>
        <strain evidence="1 2">ZYL</strain>
    </source>
</reference>
<dbReference type="InterPro" id="IPR009922">
    <property type="entry name" value="DUF1457"/>
</dbReference>
<accession>A0A2G4YLT6</accession>
<dbReference type="OrthoDB" id="8480582at2"/>
<protein>
    <recommendedName>
        <fullName evidence="3">PAS domain-containing protein</fullName>
    </recommendedName>
</protein>
<dbReference type="AlphaFoldDB" id="A0A2G4YLT6"/>
<dbReference type="InParanoid" id="A0A2G4YLT6"/>
<evidence type="ECO:0008006" key="3">
    <source>
        <dbReference type="Google" id="ProtNLM"/>
    </source>
</evidence>
<sequence length="169" mass="19713">MLNMRNSDHRDSIHIELQDIPDHHPAKLFYDYWEMIKGDKDLPLRRDLLPPEIPSILPYIILLEAKFHNGRQDYFDRLEGEGIIEICGASDSKKFISEIMPEDKFEKRHKEFVMIGKTKAPLFETGHISYLDKDYIKVVRGAFPFSKEGETADYFVLILARADAQIMGR</sequence>
<dbReference type="RefSeq" id="WP_099475177.1">
    <property type="nucleotide sequence ID" value="NZ_CP041025.1"/>
</dbReference>
<comment type="caution">
    <text evidence="1">The sequence shown here is derived from an EMBL/GenBank/DDBJ whole genome shotgun (WGS) entry which is preliminary data.</text>
</comment>
<gene>
    <name evidence="1" type="ORF">CRD36_17095</name>
</gene>
<organism evidence="1 2">
    <name type="scientific">Paremcibacter congregatus</name>
    <dbReference type="NCBI Taxonomy" id="2043170"/>
    <lineage>
        <taxon>Bacteria</taxon>
        <taxon>Pseudomonadati</taxon>
        <taxon>Pseudomonadota</taxon>
        <taxon>Alphaproteobacteria</taxon>
        <taxon>Emcibacterales</taxon>
        <taxon>Emcibacteraceae</taxon>
        <taxon>Paremcibacter</taxon>
    </lineage>
</organism>
<dbReference type="Pfam" id="PF07310">
    <property type="entry name" value="PAS_5"/>
    <property type="match status" value="1"/>
</dbReference>
<evidence type="ECO:0000313" key="1">
    <source>
        <dbReference type="EMBL" id="PHZ83284.1"/>
    </source>
</evidence>
<dbReference type="Proteomes" id="UP000229730">
    <property type="component" value="Unassembled WGS sequence"/>
</dbReference>